<evidence type="ECO:0000256" key="2">
    <source>
        <dbReference type="ARBA" id="ARBA00022490"/>
    </source>
</evidence>
<feature type="compositionally biased region" description="Basic residues" evidence="11">
    <location>
        <begin position="1010"/>
        <end position="1019"/>
    </location>
</feature>
<dbReference type="PROSITE" id="PS50067">
    <property type="entry name" value="KINESIN_MOTOR_2"/>
    <property type="match status" value="1"/>
</dbReference>
<dbReference type="EMBL" id="JAKNSF020000011">
    <property type="protein sequence ID" value="KAK7736111.1"/>
    <property type="molecule type" value="Genomic_DNA"/>
</dbReference>
<keyword evidence="2" id="KW-0963">Cytoplasm</keyword>
<dbReference type="SUPFAM" id="SSF52540">
    <property type="entry name" value="P-loop containing nucleoside triphosphate hydrolases"/>
    <property type="match status" value="1"/>
</dbReference>
<reference evidence="13 14" key="1">
    <citation type="submission" date="2024-02" db="EMBL/GenBank/DDBJ databases">
        <title>De novo assembly and annotation of 12 fungi associated with fruit tree decline syndrome in Ontario, Canada.</title>
        <authorList>
            <person name="Sulman M."/>
            <person name="Ellouze W."/>
            <person name="Ilyukhin E."/>
        </authorList>
    </citation>
    <scope>NUCLEOTIDE SEQUENCE [LARGE SCALE GENOMIC DNA]</scope>
    <source>
        <strain evidence="13 14">M169</strain>
    </source>
</reference>
<gene>
    <name evidence="13" type="primary">KIP1</name>
    <name evidence="13" type="ORF">SLS63_003632</name>
</gene>
<keyword evidence="6 9" id="KW-0505">Motor protein</keyword>
<dbReference type="PROSITE" id="PS00411">
    <property type="entry name" value="KINESIN_MOTOR_1"/>
    <property type="match status" value="1"/>
</dbReference>
<evidence type="ECO:0000256" key="1">
    <source>
        <dbReference type="ARBA" id="ARBA00004245"/>
    </source>
</evidence>
<dbReference type="CDD" id="cd01364">
    <property type="entry name" value="KISc_BimC_Eg5"/>
    <property type="match status" value="1"/>
</dbReference>
<accession>A0ABR1PGG5</accession>
<dbReference type="PANTHER" id="PTHR47970:SF12">
    <property type="entry name" value="KINESIN FAMILY MEMBER 11"/>
    <property type="match status" value="1"/>
</dbReference>
<dbReference type="PRINTS" id="PR00380">
    <property type="entry name" value="KINESINHEAVY"/>
</dbReference>
<evidence type="ECO:0000259" key="12">
    <source>
        <dbReference type="PROSITE" id="PS50067"/>
    </source>
</evidence>
<keyword evidence="5 9" id="KW-0067">ATP-binding</keyword>
<evidence type="ECO:0000256" key="3">
    <source>
        <dbReference type="ARBA" id="ARBA00022701"/>
    </source>
</evidence>
<evidence type="ECO:0000313" key="13">
    <source>
        <dbReference type="EMBL" id="KAK7736111.1"/>
    </source>
</evidence>
<feature type="compositionally biased region" description="Polar residues" evidence="11">
    <location>
        <begin position="928"/>
        <end position="939"/>
    </location>
</feature>
<feature type="domain" description="Kinesin motor" evidence="12">
    <location>
        <begin position="17"/>
        <end position="354"/>
    </location>
</feature>
<keyword evidence="10" id="KW-0175">Coiled coil</keyword>
<comment type="subcellular location">
    <subcellularLocation>
        <location evidence="1">Cytoplasm</location>
        <location evidence="1">Cytoskeleton</location>
    </subcellularLocation>
</comment>
<feature type="coiled-coil region" evidence="10">
    <location>
        <begin position="363"/>
        <end position="390"/>
    </location>
</feature>
<feature type="region of interest" description="Disordered" evidence="11">
    <location>
        <begin position="961"/>
        <end position="1019"/>
    </location>
</feature>
<dbReference type="SUPFAM" id="SSF58113">
    <property type="entry name" value="Apolipoprotein A-I"/>
    <property type="match status" value="1"/>
</dbReference>
<feature type="region of interest" description="Disordered" evidence="11">
    <location>
        <begin position="893"/>
        <end position="939"/>
    </location>
</feature>
<dbReference type="PANTHER" id="PTHR47970">
    <property type="entry name" value="KINESIN-LIKE PROTEIN KIF11"/>
    <property type="match status" value="1"/>
</dbReference>
<name>A0ABR1PGG5_DIAER</name>
<dbReference type="InterPro" id="IPR001752">
    <property type="entry name" value="Kinesin_motor_dom"/>
</dbReference>
<evidence type="ECO:0000256" key="7">
    <source>
        <dbReference type="ARBA" id="ARBA00023212"/>
    </source>
</evidence>
<dbReference type="InterPro" id="IPR047241">
    <property type="entry name" value="KIF11-like_kin_motor_dom"/>
</dbReference>
<dbReference type="InterPro" id="IPR036961">
    <property type="entry name" value="Kinesin_motor_dom_sf"/>
</dbReference>
<evidence type="ECO:0000256" key="10">
    <source>
        <dbReference type="SAM" id="Coils"/>
    </source>
</evidence>
<dbReference type="InterPro" id="IPR019821">
    <property type="entry name" value="Kinesin_motor_CS"/>
</dbReference>
<evidence type="ECO:0000313" key="14">
    <source>
        <dbReference type="Proteomes" id="UP001430848"/>
    </source>
</evidence>
<evidence type="ECO:0000256" key="9">
    <source>
        <dbReference type="PROSITE-ProRule" id="PRU00283"/>
    </source>
</evidence>
<keyword evidence="3" id="KW-0493">Microtubule</keyword>
<feature type="binding site" evidence="9">
    <location>
        <begin position="103"/>
        <end position="110"/>
    </location>
    <ligand>
        <name>ATP</name>
        <dbReference type="ChEBI" id="CHEBI:30616"/>
    </ligand>
</feature>
<organism evidence="13 14">
    <name type="scientific">Diaporthe eres</name>
    <name type="common">Phomopsis oblonga</name>
    <dbReference type="NCBI Taxonomy" id="83184"/>
    <lineage>
        <taxon>Eukaryota</taxon>
        <taxon>Fungi</taxon>
        <taxon>Dikarya</taxon>
        <taxon>Ascomycota</taxon>
        <taxon>Pezizomycotina</taxon>
        <taxon>Sordariomycetes</taxon>
        <taxon>Sordariomycetidae</taxon>
        <taxon>Diaporthales</taxon>
        <taxon>Diaporthaceae</taxon>
        <taxon>Diaporthe</taxon>
        <taxon>Diaporthe eres species complex</taxon>
    </lineage>
</organism>
<dbReference type="InterPro" id="IPR027417">
    <property type="entry name" value="P-loop_NTPase"/>
</dbReference>
<keyword evidence="4 9" id="KW-0547">Nucleotide-binding</keyword>
<evidence type="ECO:0000256" key="11">
    <source>
        <dbReference type="SAM" id="MobiDB-lite"/>
    </source>
</evidence>
<proteinExistence type="inferred from homology"/>
<evidence type="ECO:0000256" key="5">
    <source>
        <dbReference type="ARBA" id="ARBA00022840"/>
    </source>
</evidence>
<feature type="compositionally biased region" description="Low complexity" evidence="11">
    <location>
        <begin position="897"/>
        <end position="912"/>
    </location>
</feature>
<sequence length="1019" mass="113260">MKRKERDFETDFNVETNITVVVRCRGRSEREVGENSAVVVKTNGVMGQHVELSMGSNALSNKTYAFDRVFSQAADQSMVFDDVVKPILGDMLAGFNCTIFAYGQTGTGKTYTMSGDMTESLGLLAPEAGIVPRVLQALFNRLDSDGTENCVRCSFIELYNEELRDLLTPDENAKLKIFDDLSKKGHMSTMVQGVEERHITNAAEGIARLQEGSLRRQVAATKCNDLSSRSHTVFTITVHAKRPGGSGEDFISLGKLNLVDLAGSENIQRSGAENKRAAEAGLINKSLLTLGRVINALVDKSSHIPYRESKLTRLLQDSLGGRTKTCIIATVSPAKSNLEETISTLDYAFRAKNIRNKPQVNTLINKKALLKEFTAEIEKLKTELIATRLRNGVHLTNEAYEEMTAQSESRRILSDEQAAKIVTLESNLRNKVQELFSLTSSFMGLKKEHEGTKAQLDETQGVLDQTELVLAATRKTLAEETQLREAHQKTEEKLTTVGGELINTLKKTVGDVSGLRAKNKRKSDLQDLNRSTWAMSQSQVSDVTELVESRVQEFRNDQENHISGVSQRMQDFVREELQKLSATQSFLDENLEKFVASRDDLVEQKQRSKDDMDNVLEEIKIVRDNIKERVGESLQAIAAAAERIAADVMSELDTFHSHLHASYSTLGKDFKTIFENLLRHISVQRSESDCLRRQLEDASQTILRSNESTSAQIETVVNEERRQAAEDRQQLLAQITTLINAHAEQQETRLAGKAARIQDRVKGATETFEGQVTAYSTGMDAWDSNEEKLLQDVSESRDVLKTKLQDDWTGTFDRVHDLGEKMGTEIENLHEDLQPLDDSLCQPLSKLREDISSTALREYEPTGETPKRVQYHYPTELPRTASHDVGIAGISDATLQTPSRPTATPKATPAHPIFNDLDTSEGAKSPSRPASSDSTTNPLSQSLREVNANLTTSGLIFDPTASTMSALPPADDNTVPLVKKSTSRIPSKQIKKVHLDGVENMPPSEFSQSARRRKSPRLH</sequence>
<dbReference type="InterPro" id="IPR047149">
    <property type="entry name" value="KIF11-like"/>
</dbReference>
<dbReference type="SMART" id="SM00129">
    <property type="entry name" value="KISc"/>
    <property type="match status" value="1"/>
</dbReference>
<keyword evidence="7" id="KW-0206">Cytoskeleton</keyword>
<evidence type="ECO:0000256" key="6">
    <source>
        <dbReference type="ARBA" id="ARBA00023175"/>
    </source>
</evidence>
<feature type="coiled-coil region" evidence="10">
    <location>
        <begin position="598"/>
        <end position="625"/>
    </location>
</feature>
<evidence type="ECO:0000256" key="4">
    <source>
        <dbReference type="ARBA" id="ARBA00022741"/>
    </source>
</evidence>
<evidence type="ECO:0000256" key="8">
    <source>
        <dbReference type="ARBA" id="ARBA00034704"/>
    </source>
</evidence>
<comment type="caution">
    <text evidence="13">The sequence shown here is derived from an EMBL/GenBank/DDBJ whole genome shotgun (WGS) entry which is preliminary data.</text>
</comment>
<dbReference type="Gene3D" id="3.40.850.10">
    <property type="entry name" value="Kinesin motor domain"/>
    <property type="match status" value="1"/>
</dbReference>
<dbReference type="Pfam" id="PF00225">
    <property type="entry name" value="Kinesin"/>
    <property type="match status" value="1"/>
</dbReference>
<comment type="similarity">
    <text evidence="8">Belongs to the TRAFAC class myosin-kinesin ATPase superfamily. Kinesin family. KIN-5/BimC subfamily.</text>
</comment>
<dbReference type="Proteomes" id="UP001430848">
    <property type="component" value="Unassembled WGS sequence"/>
</dbReference>
<keyword evidence="14" id="KW-1185">Reference proteome</keyword>
<protein>
    <submittedName>
        <fullName evidence="13">Kinesin-related motor protein</fullName>
    </submittedName>
</protein>